<keyword evidence="1" id="KW-1133">Transmembrane helix</keyword>
<dbReference type="Proteomes" id="UP000283616">
    <property type="component" value="Unassembled WGS sequence"/>
</dbReference>
<keyword evidence="1" id="KW-0472">Membrane</keyword>
<organism evidence="2 3">
    <name type="scientific">Bacteroides thetaiotaomicron</name>
    <dbReference type="NCBI Taxonomy" id="818"/>
    <lineage>
        <taxon>Bacteria</taxon>
        <taxon>Pseudomonadati</taxon>
        <taxon>Bacteroidota</taxon>
        <taxon>Bacteroidia</taxon>
        <taxon>Bacteroidales</taxon>
        <taxon>Bacteroidaceae</taxon>
        <taxon>Bacteroides</taxon>
    </lineage>
</organism>
<sequence length="335" mass="39791">MEIRALIDKYLNIINDKFNLILCVILFIWVTAILLLLSQVDERMTQNIIQIRGYIITVYGVLVGLLITYIISKTIQTREERIRVFNDYVKYTQKLHKFRAIINKLLNSGFFSNKDVNDFIAKHPKVTFFDIQEILNVDHTLNAEADKYYADKDRRGFEPFYLELKSFISAKGFDPTIYTEFDKEKYYYSPEILKKWIDNNCGNGFWYYLENKKTEYSEFIHWNEIDSTSQDEILKLSLLIDKERYYNTTFDDKFLIKLGYQAMEEIIPNVYKLQLNLNQGLPRILKRLIHIVLILLIFGITLPIFCSLFEFILGDIISISMFFSICSWTIFDLKK</sequence>
<reference evidence="2 3" key="1">
    <citation type="submission" date="2018-08" db="EMBL/GenBank/DDBJ databases">
        <title>A genome reference for cultivated species of the human gut microbiota.</title>
        <authorList>
            <person name="Zou Y."/>
            <person name="Xue W."/>
            <person name="Luo G."/>
        </authorList>
    </citation>
    <scope>NUCLEOTIDE SEQUENCE [LARGE SCALE GENOMIC DNA]</scope>
    <source>
        <strain evidence="2 3">AF37-12</strain>
    </source>
</reference>
<accession>A0A415M3P2</accession>
<evidence type="ECO:0000313" key="3">
    <source>
        <dbReference type="Proteomes" id="UP000283616"/>
    </source>
</evidence>
<evidence type="ECO:0000256" key="1">
    <source>
        <dbReference type="SAM" id="Phobius"/>
    </source>
</evidence>
<comment type="caution">
    <text evidence="2">The sequence shown here is derived from an EMBL/GenBank/DDBJ whole genome shotgun (WGS) entry which is preliminary data.</text>
</comment>
<proteinExistence type="predicted"/>
<evidence type="ECO:0000313" key="2">
    <source>
        <dbReference type="EMBL" id="RHL62306.1"/>
    </source>
</evidence>
<dbReference type="EMBL" id="QROV01000005">
    <property type="protein sequence ID" value="RHL62306.1"/>
    <property type="molecule type" value="Genomic_DNA"/>
</dbReference>
<dbReference type="RefSeq" id="WP_118417425.1">
    <property type="nucleotide sequence ID" value="NZ_QROV01000005.1"/>
</dbReference>
<protein>
    <submittedName>
        <fullName evidence="2">Uncharacterized protein</fullName>
    </submittedName>
</protein>
<name>A0A415M3P2_BACT4</name>
<keyword evidence="1" id="KW-0812">Transmembrane</keyword>
<feature type="transmembrane region" description="Helical" evidence="1">
    <location>
        <begin position="288"/>
        <end position="305"/>
    </location>
</feature>
<gene>
    <name evidence="2" type="ORF">DW011_05465</name>
</gene>
<feature type="transmembrane region" description="Helical" evidence="1">
    <location>
        <begin position="20"/>
        <end position="39"/>
    </location>
</feature>
<dbReference type="AlphaFoldDB" id="A0A415M3P2"/>
<feature type="transmembrane region" description="Helical" evidence="1">
    <location>
        <begin position="311"/>
        <end position="331"/>
    </location>
</feature>
<feature type="transmembrane region" description="Helical" evidence="1">
    <location>
        <begin position="51"/>
        <end position="71"/>
    </location>
</feature>